<dbReference type="GO" id="GO:0004622">
    <property type="term" value="F:phosphatidylcholine lysophospholipase activity"/>
    <property type="evidence" value="ECO:0007669"/>
    <property type="project" value="UniProtKB-EC"/>
</dbReference>
<dbReference type="AlphaFoldDB" id="A0A840AL09"/>
<dbReference type="InterPro" id="IPR029058">
    <property type="entry name" value="AB_hydrolase_fold"/>
</dbReference>
<dbReference type="SUPFAM" id="SSF53474">
    <property type="entry name" value="alpha/beta-Hydrolases"/>
    <property type="match status" value="1"/>
</dbReference>
<dbReference type="Gene3D" id="3.40.50.1820">
    <property type="entry name" value="alpha/beta hydrolase"/>
    <property type="match status" value="1"/>
</dbReference>
<keyword evidence="3" id="KW-1185">Reference proteome</keyword>
<reference evidence="2 3" key="1">
    <citation type="submission" date="2020-08" db="EMBL/GenBank/DDBJ databases">
        <title>Genomic Encyclopedia of Type Strains, Phase IV (KMG-IV): sequencing the most valuable type-strain genomes for metagenomic binning, comparative biology and taxonomic classification.</title>
        <authorList>
            <person name="Goeker M."/>
        </authorList>
    </citation>
    <scope>NUCLEOTIDE SEQUENCE [LARGE SCALE GENOMIC DNA]</scope>
    <source>
        <strain evidence="2 3">DSM 25966</strain>
    </source>
</reference>
<dbReference type="InterPro" id="IPR022742">
    <property type="entry name" value="Hydrolase_4"/>
</dbReference>
<name>A0A840AL09_9HYPH</name>
<dbReference type="RefSeq" id="WP_183397745.1">
    <property type="nucleotide sequence ID" value="NZ_JACIDS010000002.1"/>
</dbReference>
<protein>
    <submittedName>
        <fullName evidence="2">Lysophospholipase</fullName>
        <ecNumber evidence="2">3.1.1.5</ecNumber>
    </submittedName>
</protein>
<accession>A0A840AL09</accession>
<dbReference type="InterPro" id="IPR051044">
    <property type="entry name" value="MAG_DAG_Lipase"/>
</dbReference>
<sequence length="314" mass="34215">MEFANIPENPVPDGLVAQQVTSADGVRLRAAYWRPAGATKGTVCLLPGRAESIERYFETVRELLARRFAVAALDWRGQGGSQRRLTNPLKGHVDDFDEYERDLEAFLKQVVLPDCPPPYFALAHSTGALVCLRVARRSRLTFARMVLTSPLVDFGSRAPSRRVVGLAAGSLALLGLGDAWPPGAALARVEGRAFENNPLTGDQKRFERNRAIARALPQVAIGPPTIGWLHAACRAMDEASKPEFAASVRIPSLIVVGGEDGIVSPLAVERFVREMRLGSQIVIPGGRHEILMERDPMRGLFWAAFDAFVPGSDV</sequence>
<evidence type="ECO:0000313" key="2">
    <source>
        <dbReference type="EMBL" id="MBB3930048.1"/>
    </source>
</evidence>
<organism evidence="2 3">
    <name type="scientific">Kaistia hirudinis</name>
    <dbReference type="NCBI Taxonomy" id="1293440"/>
    <lineage>
        <taxon>Bacteria</taxon>
        <taxon>Pseudomonadati</taxon>
        <taxon>Pseudomonadota</taxon>
        <taxon>Alphaproteobacteria</taxon>
        <taxon>Hyphomicrobiales</taxon>
        <taxon>Kaistiaceae</taxon>
        <taxon>Kaistia</taxon>
    </lineage>
</organism>
<dbReference type="EC" id="3.1.1.5" evidence="2"/>
<dbReference type="EMBL" id="JACIDS010000002">
    <property type="protein sequence ID" value="MBB3930048.1"/>
    <property type="molecule type" value="Genomic_DNA"/>
</dbReference>
<dbReference type="Pfam" id="PF12146">
    <property type="entry name" value="Hydrolase_4"/>
    <property type="match status" value="1"/>
</dbReference>
<gene>
    <name evidence="2" type="ORF">GGR25_001087</name>
</gene>
<feature type="domain" description="Serine aminopeptidase S33" evidence="1">
    <location>
        <begin position="38"/>
        <end position="295"/>
    </location>
</feature>
<comment type="caution">
    <text evidence="2">The sequence shown here is derived from an EMBL/GenBank/DDBJ whole genome shotgun (WGS) entry which is preliminary data.</text>
</comment>
<dbReference type="Proteomes" id="UP000553963">
    <property type="component" value="Unassembled WGS sequence"/>
</dbReference>
<evidence type="ECO:0000313" key="3">
    <source>
        <dbReference type="Proteomes" id="UP000553963"/>
    </source>
</evidence>
<dbReference type="PANTHER" id="PTHR11614">
    <property type="entry name" value="PHOSPHOLIPASE-RELATED"/>
    <property type="match status" value="1"/>
</dbReference>
<keyword evidence="2" id="KW-0378">Hydrolase</keyword>
<proteinExistence type="predicted"/>
<evidence type="ECO:0000259" key="1">
    <source>
        <dbReference type="Pfam" id="PF12146"/>
    </source>
</evidence>